<feature type="region of interest" description="Disordered" evidence="1">
    <location>
        <begin position="78"/>
        <end position="106"/>
    </location>
</feature>
<evidence type="ECO:0000256" key="1">
    <source>
        <dbReference type="SAM" id="MobiDB-lite"/>
    </source>
</evidence>
<dbReference type="Proteomes" id="UP000025227">
    <property type="component" value="Unplaced"/>
</dbReference>
<evidence type="ECO:0000313" key="3">
    <source>
        <dbReference type="WBParaSite" id="HCON_00090610-00001"/>
    </source>
</evidence>
<protein>
    <submittedName>
        <fullName evidence="3">Uncharacterized protein</fullName>
    </submittedName>
</protein>
<name>A0A7I5E9N7_HAECO</name>
<dbReference type="AlphaFoldDB" id="A0A7I5E9N7"/>
<proteinExistence type="predicted"/>
<keyword evidence="2" id="KW-1185">Reference proteome</keyword>
<evidence type="ECO:0000313" key="2">
    <source>
        <dbReference type="Proteomes" id="UP000025227"/>
    </source>
</evidence>
<organism evidence="2 3">
    <name type="scientific">Haemonchus contortus</name>
    <name type="common">Barber pole worm</name>
    <dbReference type="NCBI Taxonomy" id="6289"/>
    <lineage>
        <taxon>Eukaryota</taxon>
        <taxon>Metazoa</taxon>
        <taxon>Ecdysozoa</taxon>
        <taxon>Nematoda</taxon>
        <taxon>Chromadorea</taxon>
        <taxon>Rhabditida</taxon>
        <taxon>Rhabditina</taxon>
        <taxon>Rhabditomorpha</taxon>
        <taxon>Strongyloidea</taxon>
        <taxon>Trichostrongylidae</taxon>
        <taxon>Haemonchus</taxon>
    </lineage>
</organism>
<reference evidence="3" key="1">
    <citation type="submission" date="2020-12" db="UniProtKB">
        <authorList>
            <consortium name="WormBaseParasite"/>
        </authorList>
    </citation>
    <scope>IDENTIFICATION</scope>
    <source>
        <strain evidence="3">MHco3</strain>
    </source>
</reference>
<feature type="compositionally biased region" description="Basic and acidic residues" evidence="1">
    <location>
        <begin position="78"/>
        <end position="88"/>
    </location>
</feature>
<dbReference type="WBParaSite" id="HCON_00090610-00001">
    <property type="protein sequence ID" value="HCON_00090610-00001"/>
    <property type="gene ID" value="HCON_00090610"/>
</dbReference>
<sequence length="125" mass="14326">MDCPQRNEAGHPLVIRPDDIERVATDQLQQLDRYRQMIIEIRASITDDEFSIGAMEQHQRAIPAAEPIEKSIQMKERNKAPIHHDQHSRYRSPTPEDIAMQERGQEAIQGNAECLEEVGAEEQQA</sequence>
<accession>A0A7I5E9N7</accession>